<dbReference type="Pfam" id="PF01025">
    <property type="entry name" value="GrpE"/>
    <property type="match status" value="1"/>
</dbReference>
<accession>A0A0A7LBZ5</accession>
<evidence type="ECO:0000256" key="1">
    <source>
        <dbReference type="SAM" id="MobiDB-lite"/>
    </source>
</evidence>
<dbReference type="GO" id="GO:0051087">
    <property type="term" value="F:protein-folding chaperone binding"/>
    <property type="evidence" value="ECO:0007669"/>
    <property type="project" value="InterPro"/>
</dbReference>
<dbReference type="OrthoDB" id="382580at2157"/>
<evidence type="ECO:0000313" key="2">
    <source>
        <dbReference type="EMBL" id="AIZ56528.1"/>
    </source>
</evidence>
<dbReference type="RefSeq" id="WP_048112069.1">
    <property type="nucleotide sequence ID" value="NZ_CP010070.1"/>
</dbReference>
<sequence>MTEKKISNKTAKLKNFLVTGSVDTKGDERELGEGEKPQKEAYIAEGPQEAELFFEKETIVIEDVTEEPLQEEPPASVIPPACVPQPEAQPPAAEAGTAAEQSNAGVIQRPEPSNYDRICELEKKIENLTSELGKYTTTKDQLKEYSAVVSRRDTELANRKFIGMLEQLSAMREDFFKLCAGINTKLDSFSAKDVLSSFEAYGVDMENILIDCGVQIGPSKFDKLNTMNQRIVDVIPTGDEVMNGMIAKRVSDGYVYQGRVLLKEKVVIYRYSGNGNGKAEGDEEK</sequence>
<dbReference type="KEGG" id="mear:Mpt1_c06430"/>
<dbReference type="STRING" id="1577791.Mpt1_c06430"/>
<dbReference type="AlphaFoldDB" id="A0A0A7LBZ5"/>
<dbReference type="InterPro" id="IPR000740">
    <property type="entry name" value="GrpE"/>
</dbReference>
<protein>
    <submittedName>
        <fullName evidence="2">GrpE</fullName>
    </submittedName>
</protein>
<keyword evidence="3" id="KW-1185">Reference proteome</keyword>
<dbReference type="Proteomes" id="UP000030787">
    <property type="component" value="Chromosome"/>
</dbReference>
<feature type="region of interest" description="Disordered" evidence="1">
    <location>
        <begin position="85"/>
        <end position="111"/>
    </location>
</feature>
<dbReference type="HOGENOM" id="CLU_975211_0_0_2"/>
<evidence type="ECO:0000313" key="3">
    <source>
        <dbReference type="Proteomes" id="UP000030787"/>
    </source>
</evidence>
<dbReference type="GO" id="GO:0000774">
    <property type="term" value="F:adenyl-nucleotide exchange factor activity"/>
    <property type="evidence" value="ECO:0007669"/>
    <property type="project" value="InterPro"/>
</dbReference>
<dbReference type="GO" id="GO:0006457">
    <property type="term" value="P:protein folding"/>
    <property type="evidence" value="ECO:0007669"/>
    <property type="project" value="InterPro"/>
</dbReference>
<feature type="compositionally biased region" description="Low complexity" evidence="1">
    <location>
        <begin position="90"/>
        <end position="101"/>
    </location>
</feature>
<name>A0A0A7LBZ5_9ARCH</name>
<dbReference type="GeneID" id="24818309"/>
<dbReference type="GO" id="GO:0042803">
    <property type="term" value="F:protein homodimerization activity"/>
    <property type="evidence" value="ECO:0007669"/>
    <property type="project" value="InterPro"/>
</dbReference>
<reference evidence="2 3" key="1">
    <citation type="journal article" date="2014" name="Appl. Environ. Microbiol.">
        <title>Comparative Genome Analysis of 'Candidatus Methanoplasma termitum' Indicates a New Mode of Energy Metabolism in the Seventh Order of Methanogens.</title>
        <authorList>
            <person name="Lang K."/>
            <person name="Schuldes J."/>
            <person name="Klingl A."/>
            <person name="Poehlein A."/>
            <person name="Daniel R."/>
            <person name="Brune A."/>
        </authorList>
    </citation>
    <scope>NUCLEOTIDE SEQUENCE [LARGE SCALE GENOMIC DNA]</scope>
    <source>
        <strain evidence="3">Mpt1</strain>
    </source>
</reference>
<proteinExistence type="predicted"/>
<organism evidence="2 3">
    <name type="scientific">Candidatus Methanoplasma termitum</name>
    <dbReference type="NCBI Taxonomy" id="1577791"/>
    <lineage>
        <taxon>Archaea</taxon>
        <taxon>Methanobacteriati</taxon>
        <taxon>Thermoplasmatota</taxon>
        <taxon>Thermoplasmata</taxon>
        <taxon>Methanomassiliicoccales</taxon>
        <taxon>Methanomassiliicoccaceae</taxon>
        <taxon>Candidatus Methanoplasma</taxon>
    </lineage>
</organism>
<gene>
    <name evidence="2" type="ORF">Mpt1_c06430</name>
</gene>
<dbReference type="EMBL" id="CP010070">
    <property type="protein sequence ID" value="AIZ56528.1"/>
    <property type="molecule type" value="Genomic_DNA"/>
</dbReference>